<evidence type="ECO:0000313" key="2">
    <source>
        <dbReference type="Proteomes" id="UP000217676"/>
    </source>
</evidence>
<dbReference type="Proteomes" id="UP000217676">
    <property type="component" value="Chromosome"/>
</dbReference>
<dbReference type="SUPFAM" id="SSF52540">
    <property type="entry name" value="P-loop containing nucleoside triphosphate hydrolases"/>
    <property type="match status" value="1"/>
</dbReference>
<keyword evidence="1" id="KW-0808">Transferase</keyword>
<dbReference type="Gene3D" id="3.40.50.300">
    <property type="entry name" value="P-loop containing nucleotide triphosphate hydrolases"/>
    <property type="match status" value="1"/>
</dbReference>
<dbReference type="RefSeq" id="WP_359879870.1">
    <property type="nucleotide sequence ID" value="NZ_JBEYHT010000036.1"/>
</dbReference>
<accession>A0A160NWN2</accession>
<dbReference type="KEGG" id="slau:SLA_1576"/>
<reference evidence="1 2" key="1">
    <citation type="journal article" date="2016" name="Genome Announc.">
        <title>Complete Genome Sequence of Thiostrepton-Producing Streptomyces laurentii ATCC 31255.</title>
        <authorList>
            <person name="Doi K."/>
            <person name="Fujino Y."/>
            <person name="Nagayoshi Y."/>
            <person name="Ohshima T."/>
            <person name="Ogata S."/>
        </authorList>
    </citation>
    <scope>NUCLEOTIDE SEQUENCE [LARGE SCALE GENOMIC DNA]</scope>
    <source>
        <strain evidence="1 2">ATCC 31255</strain>
    </source>
</reference>
<evidence type="ECO:0000313" key="1">
    <source>
        <dbReference type="EMBL" id="BAU82514.1"/>
    </source>
</evidence>
<dbReference type="Pfam" id="PF13671">
    <property type="entry name" value="AAA_33"/>
    <property type="match status" value="1"/>
</dbReference>
<proteinExistence type="predicted"/>
<dbReference type="GO" id="GO:0016740">
    <property type="term" value="F:transferase activity"/>
    <property type="evidence" value="ECO:0007669"/>
    <property type="project" value="UniProtKB-KW"/>
</dbReference>
<organism evidence="1 2">
    <name type="scientific">Streptomyces laurentii</name>
    <dbReference type="NCBI Taxonomy" id="39478"/>
    <lineage>
        <taxon>Bacteria</taxon>
        <taxon>Bacillati</taxon>
        <taxon>Actinomycetota</taxon>
        <taxon>Actinomycetes</taxon>
        <taxon>Kitasatosporales</taxon>
        <taxon>Streptomycetaceae</taxon>
        <taxon>Streptomyces</taxon>
    </lineage>
</organism>
<name>A0A160NWN2_STRLU</name>
<dbReference type="AlphaFoldDB" id="A0A160NWN2"/>
<dbReference type="EMBL" id="AP017424">
    <property type="protein sequence ID" value="BAU82514.1"/>
    <property type="molecule type" value="Genomic_DNA"/>
</dbReference>
<protein>
    <submittedName>
        <fullName evidence="1">Phosphotransferase</fullName>
    </submittedName>
</protein>
<gene>
    <name evidence="1" type="ORF">SLA_1576</name>
</gene>
<keyword evidence="2" id="KW-1185">Reference proteome</keyword>
<sequence>MEHTEPGPAVVLITGVMAAGKSTVAELLARRLPRAAHVRGDLFRRMMVSGREEPLPDAPPEARAQMELRHRLSALVADEYARDGWTAVVQDIVLGDDLPAYAARIRTRPLYVVVLAPSAETVRSRESGRDKTGYGEWSVEALDRVLRERTPRVGLWLDTSGQGPDQTVTAILEGLPAARVDTY</sequence>
<dbReference type="InterPro" id="IPR027417">
    <property type="entry name" value="P-loop_NTPase"/>
</dbReference>